<protein>
    <submittedName>
        <fullName evidence="4">Methyltransferase-like protein 7B</fullName>
    </submittedName>
</protein>
<keyword evidence="1" id="KW-0472">Membrane</keyword>
<organism evidence="3 4">
    <name type="scientific">Limulus polyphemus</name>
    <name type="common">Atlantic horseshoe crab</name>
    <dbReference type="NCBI Taxonomy" id="6850"/>
    <lineage>
        <taxon>Eukaryota</taxon>
        <taxon>Metazoa</taxon>
        <taxon>Ecdysozoa</taxon>
        <taxon>Arthropoda</taxon>
        <taxon>Chelicerata</taxon>
        <taxon>Merostomata</taxon>
        <taxon>Xiphosura</taxon>
        <taxon>Limulidae</taxon>
        <taxon>Limulus</taxon>
    </lineage>
</organism>
<evidence type="ECO:0000313" key="3">
    <source>
        <dbReference type="Proteomes" id="UP000694941"/>
    </source>
</evidence>
<reference evidence="4" key="1">
    <citation type="submission" date="2025-08" db="UniProtKB">
        <authorList>
            <consortium name="RefSeq"/>
        </authorList>
    </citation>
    <scope>IDENTIFICATION</scope>
    <source>
        <tissue evidence="4">Muscle</tissue>
    </source>
</reference>
<feature type="domain" description="Methyltransferase type 11" evidence="2">
    <location>
        <begin position="88"/>
        <end position="187"/>
    </location>
</feature>
<keyword evidence="1" id="KW-0812">Transmembrane</keyword>
<dbReference type="InterPro" id="IPR052356">
    <property type="entry name" value="Thiol_S-MT"/>
</dbReference>
<sequence>MTGLVLKIMQAVLSYLILPTMAFLICFFFVLKYNTYLRTRWFAWFHSNIWNPVAEILTFNMKREHFEGLQRMVSHDPDLRKEETIRILEIGAAHGCNLEFYPDKCRFIGVDPNPYFHSYFDKAHSLKKNQHVVVEKLLCCGAEDMKDIPDNSVDAVTSTYVMCSVTSIQETLKEILRVLTPGGKYYFFEHVTFPQRTWSKAIQEKFEP</sequence>
<dbReference type="PANTHER" id="PTHR45036:SF1">
    <property type="entry name" value="METHYLTRANSFERASE LIKE 7A"/>
    <property type="match status" value="1"/>
</dbReference>
<feature type="transmembrane region" description="Helical" evidence="1">
    <location>
        <begin position="12"/>
        <end position="31"/>
    </location>
</feature>
<feature type="non-terminal residue" evidence="4">
    <location>
        <position position="208"/>
    </location>
</feature>
<dbReference type="Pfam" id="PF08241">
    <property type="entry name" value="Methyltransf_11"/>
    <property type="match status" value="1"/>
</dbReference>
<keyword evidence="3" id="KW-1185">Reference proteome</keyword>
<accession>A0ABM1C147</accession>
<evidence type="ECO:0000313" key="4">
    <source>
        <dbReference type="RefSeq" id="XP_013792415.2"/>
    </source>
</evidence>
<name>A0ABM1C147_LIMPO</name>
<dbReference type="InterPro" id="IPR013216">
    <property type="entry name" value="Methyltransf_11"/>
</dbReference>
<dbReference type="SUPFAM" id="SSF53335">
    <property type="entry name" value="S-adenosyl-L-methionine-dependent methyltransferases"/>
    <property type="match status" value="1"/>
</dbReference>
<proteinExistence type="predicted"/>
<dbReference type="InterPro" id="IPR029063">
    <property type="entry name" value="SAM-dependent_MTases_sf"/>
</dbReference>
<gene>
    <name evidence="4" type="primary">LOC106476302</name>
</gene>
<evidence type="ECO:0000259" key="2">
    <source>
        <dbReference type="Pfam" id="PF08241"/>
    </source>
</evidence>
<dbReference type="GeneID" id="106476302"/>
<dbReference type="RefSeq" id="XP_013792415.2">
    <property type="nucleotide sequence ID" value="XM_013936961.2"/>
</dbReference>
<evidence type="ECO:0000256" key="1">
    <source>
        <dbReference type="SAM" id="Phobius"/>
    </source>
</evidence>
<dbReference type="Gene3D" id="3.40.50.150">
    <property type="entry name" value="Vaccinia Virus protein VP39"/>
    <property type="match status" value="1"/>
</dbReference>
<keyword evidence="1" id="KW-1133">Transmembrane helix</keyword>
<dbReference type="Proteomes" id="UP000694941">
    <property type="component" value="Unplaced"/>
</dbReference>
<dbReference type="PANTHER" id="PTHR45036">
    <property type="entry name" value="METHYLTRANSFERASE LIKE 7B"/>
    <property type="match status" value="1"/>
</dbReference>
<dbReference type="CDD" id="cd02440">
    <property type="entry name" value="AdoMet_MTases"/>
    <property type="match status" value="1"/>
</dbReference>